<dbReference type="GO" id="GO:0015421">
    <property type="term" value="F:ABC-type oligopeptide transporter activity"/>
    <property type="evidence" value="ECO:0007669"/>
    <property type="project" value="TreeGrafter"/>
</dbReference>
<keyword evidence="8 10" id="KW-0472">Membrane</keyword>
<evidence type="ECO:0000256" key="8">
    <source>
        <dbReference type="ARBA" id="ARBA00023136"/>
    </source>
</evidence>
<evidence type="ECO:0000259" key="11">
    <source>
        <dbReference type="PROSITE" id="PS50929"/>
    </source>
</evidence>
<reference evidence="12 13" key="1">
    <citation type="submission" date="2013-09" db="EMBL/GenBank/DDBJ databases">
        <title>Corchorus capsularis genome sequencing.</title>
        <authorList>
            <person name="Alam M."/>
            <person name="Haque M.S."/>
            <person name="Islam M.S."/>
            <person name="Emdad E.M."/>
            <person name="Islam M.M."/>
            <person name="Ahmed B."/>
            <person name="Halim A."/>
            <person name="Hossen Q.M.M."/>
            <person name="Hossain M.Z."/>
            <person name="Ahmed R."/>
            <person name="Khan M.M."/>
            <person name="Islam R."/>
            <person name="Rashid M.M."/>
            <person name="Khan S.A."/>
            <person name="Rahman M.S."/>
            <person name="Alam M."/>
        </authorList>
    </citation>
    <scope>NUCLEOTIDE SEQUENCE [LARGE SCALE GENOMIC DNA]</scope>
    <source>
        <strain evidence="13">cv. CVL-1</strain>
        <tissue evidence="12">Whole seedling</tissue>
    </source>
</reference>
<dbReference type="CDD" id="cd18578">
    <property type="entry name" value="ABC_6TM_Pgp_ABCB1_D2_like"/>
    <property type="match status" value="1"/>
</dbReference>
<comment type="similarity">
    <text evidence="2">Belongs to the ABC transporter superfamily. ABCB family. Multidrug resistance exporter (TC 3.A.1.201) subfamily.</text>
</comment>
<dbReference type="InterPro" id="IPR011527">
    <property type="entry name" value="ABC1_TM_dom"/>
</dbReference>
<feature type="transmembrane region" description="Helical" evidence="10">
    <location>
        <begin position="291"/>
        <end position="314"/>
    </location>
</feature>
<feature type="compositionally biased region" description="Low complexity" evidence="9">
    <location>
        <begin position="186"/>
        <end position="201"/>
    </location>
</feature>
<dbReference type="InterPro" id="IPR039421">
    <property type="entry name" value="Type_1_exporter"/>
</dbReference>
<dbReference type="Gramene" id="OMO64124">
    <property type="protein sequence ID" value="OMO64124"/>
    <property type="gene ID" value="CCACVL1_22032"/>
</dbReference>
<accession>A0A1R3H1A5</accession>
<dbReference type="FunFam" id="1.20.1560.10:FF:000009">
    <property type="entry name" value="ABC transporter B family member 1"/>
    <property type="match status" value="1"/>
</dbReference>
<dbReference type="PROSITE" id="PS50929">
    <property type="entry name" value="ABC_TM1F"/>
    <property type="match status" value="1"/>
</dbReference>
<feature type="transmembrane region" description="Helical" evidence="10">
    <location>
        <begin position="511"/>
        <end position="531"/>
    </location>
</feature>
<comment type="subcellular location">
    <subcellularLocation>
        <location evidence="1">Membrane</location>
        <topology evidence="1">Multi-pass membrane protein</topology>
    </subcellularLocation>
</comment>
<protein>
    <recommendedName>
        <fullName evidence="11">ABC transmembrane type-1 domain-containing protein</fullName>
    </recommendedName>
</protein>
<dbReference type="GO" id="GO:0005743">
    <property type="term" value="C:mitochondrial inner membrane"/>
    <property type="evidence" value="ECO:0007669"/>
    <property type="project" value="TreeGrafter"/>
</dbReference>
<dbReference type="AlphaFoldDB" id="A0A1R3H1A5"/>
<feature type="transmembrane region" description="Helical" evidence="10">
    <location>
        <begin position="472"/>
        <end position="491"/>
    </location>
</feature>
<dbReference type="GO" id="GO:0090374">
    <property type="term" value="P:oligopeptide export from mitochondrion"/>
    <property type="evidence" value="ECO:0007669"/>
    <property type="project" value="TreeGrafter"/>
</dbReference>
<evidence type="ECO:0000313" key="13">
    <source>
        <dbReference type="Proteomes" id="UP000188268"/>
    </source>
</evidence>
<organism evidence="12 13">
    <name type="scientific">Corchorus capsularis</name>
    <name type="common">Jute</name>
    <dbReference type="NCBI Taxonomy" id="210143"/>
    <lineage>
        <taxon>Eukaryota</taxon>
        <taxon>Viridiplantae</taxon>
        <taxon>Streptophyta</taxon>
        <taxon>Embryophyta</taxon>
        <taxon>Tracheophyta</taxon>
        <taxon>Spermatophyta</taxon>
        <taxon>Magnoliopsida</taxon>
        <taxon>eudicotyledons</taxon>
        <taxon>Gunneridae</taxon>
        <taxon>Pentapetalae</taxon>
        <taxon>rosids</taxon>
        <taxon>malvids</taxon>
        <taxon>Malvales</taxon>
        <taxon>Malvaceae</taxon>
        <taxon>Grewioideae</taxon>
        <taxon>Apeibeae</taxon>
        <taxon>Corchorus</taxon>
    </lineage>
</organism>
<evidence type="ECO:0000313" key="12">
    <source>
        <dbReference type="EMBL" id="OMO64124.1"/>
    </source>
</evidence>
<evidence type="ECO:0000256" key="2">
    <source>
        <dbReference type="ARBA" id="ARBA00007577"/>
    </source>
</evidence>
<evidence type="ECO:0000256" key="7">
    <source>
        <dbReference type="ARBA" id="ARBA00022989"/>
    </source>
</evidence>
<keyword evidence="3" id="KW-0813">Transport</keyword>
<sequence length="605" mass="65082">MATENGLNGDTDLNKASTSKTCQEPEKDNNMNGENQNLETGKGDEKTNMVPFYKLFAFADRTDVLLMIVGTIGSIANGLSMPLSTILFGELTDSFGQNQNNNEVVDAVSEVALKLVYLAVGTAVAGFLRSHSELLKDPNGAYSQLIRLQEVRKELEQVPDDENGSDITEKSLGQTSLKMSLKKSISRGSSGEGNSSRHSFSASSGLPTGMNATNSVPADAAAASTIPSVQASDVSIRRLASFNKPEIPVLLLGSIASIINGLVLPTYALLLSEVIKTFYKAPNELKKDSRFWALIFMALGLASFLAISAERYLFSVAGCKLIQRIRSTCFEKVVRMEIGWFDEPEHSSGSLGARLSADAATLNSLVGDKLAQMVQSIVSLVAGLVIAFVASWQLALITIALLPLIGINGYVEVKFMKGFSADAKMMYEEASQVANDAVGGIRTIASFCAEEMVMRLYKKKCEHPVKAGIRQGLISGIGFGVSYFLLYSVIATDFYAGAQFVKHGHATFSDVFRVFFVLAMVAASIPQSSALGADSNKAKTAAASIFAIMDRMSKIDPNDESGVTLENVKGEIELSDVSFKYPLRPNIQIFQDLCLDIPAGKSLFT</sequence>
<evidence type="ECO:0000256" key="6">
    <source>
        <dbReference type="ARBA" id="ARBA00022840"/>
    </source>
</evidence>
<dbReference type="EMBL" id="AWWV01012841">
    <property type="protein sequence ID" value="OMO64124.1"/>
    <property type="molecule type" value="Genomic_DNA"/>
</dbReference>
<feature type="region of interest" description="Disordered" evidence="9">
    <location>
        <begin position="1"/>
        <end position="44"/>
    </location>
</feature>
<keyword evidence="13" id="KW-1185">Reference proteome</keyword>
<dbReference type="InterPro" id="IPR027417">
    <property type="entry name" value="P-loop_NTPase"/>
</dbReference>
<gene>
    <name evidence="12" type="ORF">CCACVL1_22032</name>
</gene>
<feature type="region of interest" description="Disordered" evidence="9">
    <location>
        <begin position="183"/>
        <end position="207"/>
    </location>
</feature>
<feature type="domain" description="ABC transmembrane type-1" evidence="11">
    <location>
        <begin position="251"/>
        <end position="525"/>
    </location>
</feature>
<proteinExistence type="inferred from homology"/>
<feature type="transmembrane region" description="Helical" evidence="10">
    <location>
        <begin position="247"/>
        <end position="271"/>
    </location>
</feature>
<feature type="compositionally biased region" description="Polar residues" evidence="9">
    <location>
        <begin position="30"/>
        <end position="39"/>
    </location>
</feature>
<dbReference type="PANTHER" id="PTHR43394">
    <property type="entry name" value="ATP-DEPENDENT PERMEASE MDL1, MITOCHONDRIAL"/>
    <property type="match status" value="1"/>
</dbReference>
<dbReference type="PANTHER" id="PTHR43394:SF18">
    <property type="entry name" value="ABC TRANSPORTER B FAMILY MEMBER 11-LIKE"/>
    <property type="match status" value="1"/>
</dbReference>
<dbReference type="GO" id="GO:0005524">
    <property type="term" value="F:ATP binding"/>
    <property type="evidence" value="ECO:0007669"/>
    <property type="project" value="UniProtKB-KW"/>
</dbReference>
<name>A0A1R3H1A5_COCAP</name>
<evidence type="ECO:0000256" key="10">
    <source>
        <dbReference type="SAM" id="Phobius"/>
    </source>
</evidence>
<dbReference type="Gene3D" id="1.20.1560.10">
    <property type="entry name" value="ABC transporter type 1, transmembrane domain"/>
    <property type="match status" value="3"/>
</dbReference>
<evidence type="ECO:0000256" key="3">
    <source>
        <dbReference type="ARBA" id="ARBA00022448"/>
    </source>
</evidence>
<evidence type="ECO:0000256" key="5">
    <source>
        <dbReference type="ARBA" id="ARBA00022741"/>
    </source>
</evidence>
<keyword evidence="5" id="KW-0547">Nucleotide-binding</keyword>
<evidence type="ECO:0000256" key="1">
    <source>
        <dbReference type="ARBA" id="ARBA00004141"/>
    </source>
</evidence>
<dbReference type="STRING" id="210143.A0A1R3H1A5"/>
<dbReference type="GO" id="GO:0010329">
    <property type="term" value="F:auxin efflux transmembrane transporter activity"/>
    <property type="evidence" value="ECO:0007669"/>
    <property type="project" value="UniProtKB-ARBA"/>
</dbReference>
<dbReference type="SUPFAM" id="SSF90123">
    <property type="entry name" value="ABC transporter transmembrane region"/>
    <property type="match status" value="2"/>
</dbReference>
<dbReference type="InterPro" id="IPR036640">
    <property type="entry name" value="ABC1_TM_sf"/>
</dbReference>
<evidence type="ECO:0000256" key="4">
    <source>
        <dbReference type="ARBA" id="ARBA00022692"/>
    </source>
</evidence>
<comment type="caution">
    <text evidence="12">The sequence shown here is derived from an EMBL/GenBank/DDBJ whole genome shotgun (WGS) entry which is preliminary data.</text>
</comment>
<keyword evidence="4 10" id="KW-0812">Transmembrane</keyword>
<dbReference type="Proteomes" id="UP000188268">
    <property type="component" value="Unassembled WGS sequence"/>
</dbReference>
<dbReference type="Gene3D" id="3.40.50.300">
    <property type="entry name" value="P-loop containing nucleotide triphosphate hydrolases"/>
    <property type="match status" value="1"/>
</dbReference>
<dbReference type="OMA" id="MIVEQGP"/>
<keyword evidence="7 10" id="KW-1133">Transmembrane helix</keyword>
<evidence type="ECO:0000256" key="9">
    <source>
        <dbReference type="SAM" id="MobiDB-lite"/>
    </source>
</evidence>
<dbReference type="Pfam" id="PF00664">
    <property type="entry name" value="ABC_membrane"/>
    <property type="match status" value="1"/>
</dbReference>
<feature type="transmembrane region" description="Helical" evidence="10">
    <location>
        <begin position="394"/>
        <end position="411"/>
    </location>
</feature>
<keyword evidence="6" id="KW-0067">ATP-binding</keyword>
<dbReference type="OrthoDB" id="6500128at2759"/>
<dbReference type="GO" id="GO:0005886">
    <property type="term" value="C:plasma membrane"/>
    <property type="evidence" value="ECO:0007669"/>
    <property type="project" value="UniProtKB-ARBA"/>
</dbReference>